<protein>
    <submittedName>
        <fullName evidence="7">Amino acid permease</fullName>
    </submittedName>
</protein>
<dbReference type="GO" id="GO:0055085">
    <property type="term" value="P:transmembrane transport"/>
    <property type="evidence" value="ECO:0007669"/>
    <property type="project" value="InterPro"/>
</dbReference>
<keyword evidence="4 5" id="KW-0472">Membrane</keyword>
<organism evidence="7 8">
    <name type="scientific">Cylindrospermopsis raciborskii CS-505</name>
    <dbReference type="NCBI Taxonomy" id="533240"/>
    <lineage>
        <taxon>Bacteria</taxon>
        <taxon>Bacillati</taxon>
        <taxon>Cyanobacteriota</taxon>
        <taxon>Cyanophyceae</taxon>
        <taxon>Nostocales</taxon>
        <taxon>Aphanizomenonaceae</taxon>
        <taxon>Cylindrospermopsis</taxon>
    </lineage>
</organism>
<comment type="caution">
    <text evidence="7">The sequence shown here is derived from an EMBL/GenBank/DDBJ whole genome shotgun (WGS) entry which is preliminary data.</text>
</comment>
<evidence type="ECO:0000256" key="3">
    <source>
        <dbReference type="ARBA" id="ARBA00022989"/>
    </source>
</evidence>
<evidence type="ECO:0000256" key="5">
    <source>
        <dbReference type="SAM" id="Phobius"/>
    </source>
</evidence>
<feature type="transmembrane region" description="Helical" evidence="5">
    <location>
        <begin position="193"/>
        <end position="213"/>
    </location>
</feature>
<proteinExistence type="predicted"/>
<dbReference type="InterPro" id="IPR004841">
    <property type="entry name" value="AA-permease/SLC12A_dom"/>
</dbReference>
<dbReference type="Proteomes" id="UP000093903">
    <property type="component" value="Unassembled WGS sequence"/>
</dbReference>
<dbReference type="EMBL" id="LYXA01000001">
    <property type="protein sequence ID" value="OBU76446.1"/>
    <property type="molecule type" value="Genomic_DNA"/>
</dbReference>
<evidence type="ECO:0000313" key="7">
    <source>
        <dbReference type="EMBL" id="OBU76446.1"/>
    </source>
</evidence>
<feature type="transmembrane region" description="Helical" evidence="5">
    <location>
        <begin position="126"/>
        <end position="145"/>
    </location>
</feature>
<name>A0A853MGP9_9CYAN</name>
<dbReference type="GO" id="GO:0016020">
    <property type="term" value="C:membrane"/>
    <property type="evidence" value="ECO:0007669"/>
    <property type="project" value="UniProtKB-SubCell"/>
</dbReference>
<dbReference type="Gene3D" id="1.20.1740.10">
    <property type="entry name" value="Amino acid/polyamine transporter I"/>
    <property type="match status" value="1"/>
</dbReference>
<feature type="transmembrane region" description="Helical" evidence="5">
    <location>
        <begin position="287"/>
        <end position="312"/>
    </location>
</feature>
<evidence type="ECO:0000256" key="2">
    <source>
        <dbReference type="ARBA" id="ARBA00022692"/>
    </source>
</evidence>
<dbReference type="AlphaFoldDB" id="A0A853MGP9"/>
<feature type="transmembrane region" description="Helical" evidence="5">
    <location>
        <begin position="414"/>
        <end position="431"/>
    </location>
</feature>
<dbReference type="Pfam" id="PF00324">
    <property type="entry name" value="AA_permease"/>
    <property type="match status" value="1"/>
</dbReference>
<keyword evidence="3 5" id="KW-1133">Transmembrane helix</keyword>
<evidence type="ECO:0000256" key="1">
    <source>
        <dbReference type="ARBA" id="ARBA00004141"/>
    </source>
</evidence>
<feature type="domain" description="Amino acid permease/ SLC12A" evidence="6">
    <location>
        <begin position="21"/>
        <end position="358"/>
    </location>
</feature>
<dbReference type="PANTHER" id="PTHR42770">
    <property type="entry name" value="AMINO ACID TRANSPORTER-RELATED"/>
    <property type="match status" value="1"/>
</dbReference>
<accession>A0A853MGP9</accession>
<comment type="subcellular location">
    <subcellularLocation>
        <location evidence="1">Membrane</location>
        <topology evidence="1">Multi-pass membrane protein</topology>
    </subcellularLocation>
</comment>
<dbReference type="PANTHER" id="PTHR42770:SF7">
    <property type="entry name" value="MEMBRANE PROTEIN"/>
    <property type="match status" value="1"/>
</dbReference>
<feature type="transmembrane region" description="Helical" evidence="5">
    <location>
        <begin position="233"/>
        <end position="256"/>
    </location>
</feature>
<feature type="transmembrane region" description="Helical" evidence="5">
    <location>
        <begin position="89"/>
        <end position="114"/>
    </location>
</feature>
<keyword evidence="2 5" id="KW-0812">Transmembrane</keyword>
<evidence type="ECO:0000259" key="6">
    <source>
        <dbReference type="Pfam" id="PF00324"/>
    </source>
</evidence>
<gene>
    <name evidence="7" type="ORF">A9P98_09065</name>
</gene>
<feature type="transmembrane region" description="Helical" evidence="5">
    <location>
        <begin position="333"/>
        <end position="352"/>
    </location>
</feature>
<dbReference type="InterPro" id="IPR050367">
    <property type="entry name" value="APC_superfamily"/>
</dbReference>
<reference evidence="7 8" key="1">
    <citation type="submission" date="2016-05" db="EMBL/GenBank/DDBJ databases">
        <title>First complete genome of the cyanobacterium Cylindrospermopsis raciborskii CS505, containing a circular chromosome and a single extrachromosomal element.</title>
        <authorList>
            <person name="Fuentes J."/>
            <person name="Tamames J."/>
            <person name="Allen E."/>
            <person name="Plominski A."/>
            <person name="Vasquez M."/>
        </authorList>
    </citation>
    <scope>NUCLEOTIDE SEQUENCE [LARGE SCALE GENOMIC DNA]</scope>
    <source>
        <strain evidence="7 8">CS505</strain>
    </source>
</reference>
<feature type="transmembrane region" description="Helical" evidence="5">
    <location>
        <begin position="157"/>
        <end position="181"/>
    </location>
</feature>
<evidence type="ECO:0000313" key="8">
    <source>
        <dbReference type="Proteomes" id="UP000093903"/>
    </source>
</evidence>
<evidence type="ECO:0000256" key="4">
    <source>
        <dbReference type="ARBA" id="ARBA00023136"/>
    </source>
</evidence>
<feature type="transmembrane region" description="Helical" evidence="5">
    <location>
        <begin position="46"/>
        <end position="68"/>
    </location>
</feature>
<dbReference type="PIRSF" id="PIRSF006060">
    <property type="entry name" value="AA_transporter"/>
    <property type="match status" value="1"/>
</dbReference>
<sequence>MSNENDPKQLKRELDWLSAAIMGLASVVGAGIFVSIGVVAEISGSTAIAALVVAGILGACNSVNLAQLAVSHPVSGGIYEYGYKYLTPWLGFTGGWIYLLSKTAVAATAALGFSGYLLNNLGLADAGLLIPVAEIAVVIITLVVFGGMRSSQVSTIIVVSITIASLLCLIIAGLLFCFSHGWGKLTFSGINSYQGATSFLQSVALMFVSYNGAARISMVSEEIVDPKKSIPRAIIFTVVTTMVLYIGVSLVSLGSIGAEAFAVATRTNAAPLQAVANSFGIPLVSNLLALGAVTSMLSILLTTVLGVSRLLLAMGRRGDMPKFFAKLNTAGTTPEFAVIFVGIAIAVLVLIGDVRVTWSFGTFGALYRSFITSLSALQIGDQERLYPKWISWFSLCSSVVLAFCIEWYYWTIGLGLVIVGLIWRFIFRQLYTSENIQLITKD</sequence>
<feature type="transmembrane region" description="Helical" evidence="5">
    <location>
        <begin position="16"/>
        <end position="40"/>
    </location>
</feature>
<dbReference type="RefSeq" id="WP_006276266.1">
    <property type="nucleotide sequence ID" value="NZ_ACYA01000018.1"/>
</dbReference>